<keyword evidence="2" id="KW-1185">Reference proteome</keyword>
<evidence type="ECO:0008006" key="3">
    <source>
        <dbReference type="Google" id="ProtNLM"/>
    </source>
</evidence>
<name>A0ABT8EQ98_9ACTN</name>
<reference evidence="1" key="1">
    <citation type="submission" date="2023-06" db="EMBL/GenBank/DDBJ databases">
        <title>Draft genome sequence of Nocardioides sp. SOB72.</title>
        <authorList>
            <person name="Zhang G."/>
        </authorList>
    </citation>
    <scope>NUCLEOTIDE SEQUENCE</scope>
    <source>
        <strain evidence="1">SOB72</strain>
    </source>
</reference>
<accession>A0ABT8EQ98</accession>
<dbReference type="Proteomes" id="UP001168537">
    <property type="component" value="Unassembled WGS sequence"/>
</dbReference>
<evidence type="ECO:0000313" key="2">
    <source>
        <dbReference type="Proteomes" id="UP001168537"/>
    </source>
</evidence>
<proteinExistence type="predicted"/>
<evidence type="ECO:0000313" key="1">
    <source>
        <dbReference type="EMBL" id="MDN4160322.1"/>
    </source>
</evidence>
<comment type="caution">
    <text evidence="1">The sequence shown here is derived from an EMBL/GenBank/DDBJ whole genome shotgun (WGS) entry which is preliminary data.</text>
</comment>
<sequence>MRCARAGVLFGVVLGAVLLATGCSPGTDDAGPRPTDPEVARLERLAADPAGVVATLREGAPDLAARARVTPDGGRAAYTFLVGQGSWRADLPGGDDRPTATVLRTGDRICFDRGFRPGVGQALASSYGVARFDPAPWTCTPAGFGLNTLLTHGLVRSDPRPRLAGLETDGATAEVEQVDGAPLLHLSATGVGADGPLDPARPAYDLWLTADLGLVRMTGDGTAWDLDRPADLAERLAPPAGPTGSYGYAVGPGVGSARACQQLGGCPDLADPASHLTWGDGRG</sequence>
<dbReference type="EMBL" id="JAUHJR010000001">
    <property type="protein sequence ID" value="MDN4160322.1"/>
    <property type="molecule type" value="Genomic_DNA"/>
</dbReference>
<gene>
    <name evidence="1" type="ORF">QWY29_03060</name>
</gene>
<organism evidence="1 2">
    <name type="scientific">Nocardioides abyssi</name>
    <dbReference type="NCBI Taxonomy" id="3058370"/>
    <lineage>
        <taxon>Bacteria</taxon>
        <taxon>Bacillati</taxon>
        <taxon>Actinomycetota</taxon>
        <taxon>Actinomycetes</taxon>
        <taxon>Propionibacteriales</taxon>
        <taxon>Nocardioidaceae</taxon>
        <taxon>Nocardioides</taxon>
    </lineage>
</organism>
<dbReference type="RefSeq" id="WP_300959186.1">
    <property type="nucleotide sequence ID" value="NZ_JAUHJR010000001.1"/>
</dbReference>
<dbReference type="PROSITE" id="PS51257">
    <property type="entry name" value="PROKAR_LIPOPROTEIN"/>
    <property type="match status" value="1"/>
</dbReference>
<protein>
    <recommendedName>
        <fullName evidence="3">Lipoprotein</fullName>
    </recommendedName>
</protein>